<dbReference type="Proteomes" id="UP000652219">
    <property type="component" value="Unassembled WGS sequence"/>
</dbReference>
<dbReference type="InterPro" id="IPR036047">
    <property type="entry name" value="F-box-like_dom_sf"/>
</dbReference>
<organism evidence="2 3">
    <name type="scientific">Colletotrichum sojae</name>
    <dbReference type="NCBI Taxonomy" id="2175907"/>
    <lineage>
        <taxon>Eukaryota</taxon>
        <taxon>Fungi</taxon>
        <taxon>Dikarya</taxon>
        <taxon>Ascomycota</taxon>
        <taxon>Pezizomycotina</taxon>
        <taxon>Sordariomycetes</taxon>
        <taxon>Hypocreomycetidae</taxon>
        <taxon>Glomerellales</taxon>
        <taxon>Glomerellaceae</taxon>
        <taxon>Colletotrichum</taxon>
        <taxon>Colletotrichum orchidearum species complex</taxon>
    </lineage>
</organism>
<comment type="caution">
    <text evidence="2">The sequence shown here is derived from an EMBL/GenBank/DDBJ whole genome shotgun (WGS) entry which is preliminary data.</text>
</comment>
<evidence type="ECO:0000256" key="1">
    <source>
        <dbReference type="SAM" id="MobiDB-lite"/>
    </source>
</evidence>
<dbReference type="SUPFAM" id="SSF81383">
    <property type="entry name" value="F-box domain"/>
    <property type="match status" value="1"/>
</dbReference>
<reference evidence="2 3" key="1">
    <citation type="journal article" date="2020" name="Phytopathology">
        <title>Genome Sequence Resources of Colletotrichum truncatum, C. plurivorum, C. musicola, and C. sojae: Four Species Pathogenic to Soybean (Glycine max).</title>
        <authorList>
            <person name="Rogerio F."/>
            <person name="Boufleur T.R."/>
            <person name="Ciampi-Guillardi M."/>
            <person name="Sukno S.A."/>
            <person name="Thon M.R."/>
            <person name="Massola Junior N.S."/>
            <person name="Baroncelli R."/>
        </authorList>
    </citation>
    <scope>NUCLEOTIDE SEQUENCE [LARGE SCALE GENOMIC DNA]</scope>
    <source>
        <strain evidence="2 3">LFN0009</strain>
    </source>
</reference>
<protein>
    <recommendedName>
        <fullName evidence="4">F-box domain-containing protein</fullName>
    </recommendedName>
</protein>
<proteinExistence type="predicted"/>
<evidence type="ECO:0008006" key="4">
    <source>
        <dbReference type="Google" id="ProtNLM"/>
    </source>
</evidence>
<accession>A0A8H6J7Q4</accession>
<sequence>MSTTAGAPVAPRDEPSGDNNIISTWNDPDTTPPWITRRQENAAQPIFRLPPPEVLLRIMKCLPAEELYFIRQTSITFQELFSWKTFGDFHAAWEDVCDYKPMGGAQPRSANFEHSSWKRLPLAIREPYVTAFLLDLPGRKPERLGFFKKLSSPPLVAFKFPRCCLPRAEDAVRERLLKIMMCEPCRKEGAFPLHESHSCPLCSKQHPFRFSSEKHWVILCRHETVTLAELEAFKCPRGRDPPRRFVMKTCTQCFRGEEGAQTPEIRFERSYRLDVRLDWEYRPVMSWQMPLMTMAEGQVVTRRLIQDALDSRDGEYAQLVCPHYTLTEGQFSLLGEFYERFAEGSFGGSAQSVIKCPECCFEYSLRRMGQTVHLHGKCNIWGEIARTRQLSEGPDPADGAKHRFWCPNKGCYRARTWRRARGDVVFYRFKYSEQKRDLKYLNSEVGYPHNNVGAFIDSRRHMRCRNYDHL</sequence>
<evidence type="ECO:0000313" key="2">
    <source>
        <dbReference type="EMBL" id="KAF6807922.1"/>
    </source>
</evidence>
<evidence type="ECO:0000313" key="3">
    <source>
        <dbReference type="Proteomes" id="UP000652219"/>
    </source>
</evidence>
<dbReference type="EMBL" id="WIGN01000127">
    <property type="protein sequence ID" value="KAF6807922.1"/>
    <property type="molecule type" value="Genomic_DNA"/>
</dbReference>
<keyword evidence="3" id="KW-1185">Reference proteome</keyword>
<gene>
    <name evidence="2" type="ORF">CSOJ01_07867</name>
</gene>
<feature type="compositionally biased region" description="Polar residues" evidence="1">
    <location>
        <begin position="17"/>
        <end position="29"/>
    </location>
</feature>
<feature type="region of interest" description="Disordered" evidence="1">
    <location>
        <begin position="1"/>
        <end position="35"/>
    </location>
</feature>
<name>A0A8H6J7Q4_9PEZI</name>
<dbReference type="AlphaFoldDB" id="A0A8H6J7Q4"/>